<proteinExistence type="predicted"/>
<protein>
    <submittedName>
        <fullName evidence="1">Uncharacterized protein</fullName>
    </submittedName>
</protein>
<dbReference type="AlphaFoldDB" id="A0A0F9FYN7"/>
<accession>A0A0F9FYN7</accession>
<dbReference type="Gene3D" id="2.30.110.10">
    <property type="entry name" value="Electron Transport, Fmn-binding Protein, Chain A"/>
    <property type="match status" value="1"/>
</dbReference>
<dbReference type="InterPro" id="IPR012349">
    <property type="entry name" value="Split_barrel_FMN-bd"/>
</dbReference>
<evidence type="ECO:0000313" key="1">
    <source>
        <dbReference type="EMBL" id="KKL62480.1"/>
    </source>
</evidence>
<sequence>KTISLKELTGVEKVHELFIGKVINTYSDEKYLTNETPDIEKLKIFTYSNGKYWKVGEELAKAWVVGKSYEK</sequence>
<comment type="caution">
    <text evidence="1">The sequence shown here is derived from an EMBL/GenBank/DDBJ whole genome shotgun (WGS) entry which is preliminary data.</text>
</comment>
<dbReference type="EMBL" id="LAZR01028477">
    <property type="protein sequence ID" value="KKL62480.1"/>
    <property type="molecule type" value="Genomic_DNA"/>
</dbReference>
<name>A0A0F9FYN7_9ZZZZ</name>
<dbReference type="SUPFAM" id="SSF50475">
    <property type="entry name" value="FMN-binding split barrel"/>
    <property type="match status" value="1"/>
</dbReference>
<gene>
    <name evidence="1" type="ORF">LCGC14_2184760</name>
</gene>
<organism evidence="1">
    <name type="scientific">marine sediment metagenome</name>
    <dbReference type="NCBI Taxonomy" id="412755"/>
    <lineage>
        <taxon>unclassified sequences</taxon>
        <taxon>metagenomes</taxon>
        <taxon>ecological metagenomes</taxon>
    </lineage>
</organism>
<feature type="non-terminal residue" evidence="1">
    <location>
        <position position="1"/>
    </location>
</feature>
<reference evidence="1" key="1">
    <citation type="journal article" date="2015" name="Nature">
        <title>Complex archaea that bridge the gap between prokaryotes and eukaryotes.</title>
        <authorList>
            <person name="Spang A."/>
            <person name="Saw J.H."/>
            <person name="Jorgensen S.L."/>
            <person name="Zaremba-Niedzwiedzka K."/>
            <person name="Martijn J."/>
            <person name="Lind A.E."/>
            <person name="van Eijk R."/>
            <person name="Schleper C."/>
            <person name="Guy L."/>
            <person name="Ettema T.J."/>
        </authorList>
    </citation>
    <scope>NUCLEOTIDE SEQUENCE</scope>
</reference>